<accession>A0A2P2MJN8</accession>
<sequence>MMHNIFHKNMDEKESQFFTLQEELVAEHLFQSSEQFSLEDLVSMSHSVFSSAKVL</sequence>
<dbReference type="AlphaFoldDB" id="A0A2P2MJN8"/>
<evidence type="ECO:0000313" key="1">
    <source>
        <dbReference type="EMBL" id="MBX30450.1"/>
    </source>
</evidence>
<organism evidence="1">
    <name type="scientific">Rhizophora mucronata</name>
    <name type="common">Asiatic mangrove</name>
    <dbReference type="NCBI Taxonomy" id="61149"/>
    <lineage>
        <taxon>Eukaryota</taxon>
        <taxon>Viridiplantae</taxon>
        <taxon>Streptophyta</taxon>
        <taxon>Embryophyta</taxon>
        <taxon>Tracheophyta</taxon>
        <taxon>Spermatophyta</taxon>
        <taxon>Magnoliopsida</taxon>
        <taxon>eudicotyledons</taxon>
        <taxon>Gunneridae</taxon>
        <taxon>Pentapetalae</taxon>
        <taxon>rosids</taxon>
        <taxon>fabids</taxon>
        <taxon>Malpighiales</taxon>
        <taxon>Rhizophoraceae</taxon>
        <taxon>Rhizophora</taxon>
    </lineage>
</organism>
<reference evidence="1" key="1">
    <citation type="submission" date="2018-02" db="EMBL/GenBank/DDBJ databases">
        <title>Rhizophora mucronata_Transcriptome.</title>
        <authorList>
            <person name="Meera S.P."/>
            <person name="Sreeshan A."/>
            <person name="Augustine A."/>
        </authorList>
    </citation>
    <scope>NUCLEOTIDE SEQUENCE</scope>
    <source>
        <tissue evidence="1">Leaf</tissue>
    </source>
</reference>
<dbReference type="EMBL" id="GGEC01049966">
    <property type="protein sequence ID" value="MBX30450.1"/>
    <property type="molecule type" value="Transcribed_RNA"/>
</dbReference>
<protein>
    <submittedName>
        <fullName evidence="1">Uncharacterized protein</fullName>
    </submittedName>
</protein>
<name>A0A2P2MJN8_RHIMU</name>
<proteinExistence type="predicted"/>